<dbReference type="EMBL" id="GBXM01068553">
    <property type="protein sequence ID" value="JAH40024.1"/>
    <property type="molecule type" value="Transcribed_RNA"/>
</dbReference>
<proteinExistence type="predicted"/>
<dbReference type="EMBL" id="GBXM01061520">
    <property type="protein sequence ID" value="JAH47057.1"/>
    <property type="molecule type" value="Transcribed_RNA"/>
</dbReference>
<protein>
    <submittedName>
        <fullName evidence="1">Uncharacterized protein</fullName>
    </submittedName>
</protein>
<reference evidence="1" key="1">
    <citation type="submission" date="2014-11" db="EMBL/GenBank/DDBJ databases">
        <authorList>
            <person name="Amaro Gonzalez C."/>
        </authorList>
    </citation>
    <scope>NUCLEOTIDE SEQUENCE</scope>
</reference>
<name>A0A0E9SF71_ANGAN</name>
<reference evidence="1" key="2">
    <citation type="journal article" date="2015" name="Fish Shellfish Immunol.">
        <title>Early steps in the European eel (Anguilla anguilla)-Vibrio vulnificus interaction in the gills: Role of the RtxA13 toxin.</title>
        <authorList>
            <person name="Callol A."/>
            <person name="Pajuelo D."/>
            <person name="Ebbesson L."/>
            <person name="Teles M."/>
            <person name="MacKenzie S."/>
            <person name="Amaro C."/>
        </authorList>
    </citation>
    <scope>NUCLEOTIDE SEQUENCE</scope>
</reference>
<accession>A0A0E9SF71</accession>
<evidence type="ECO:0000313" key="1">
    <source>
        <dbReference type="EMBL" id="JAH40024.1"/>
    </source>
</evidence>
<organism evidence="1">
    <name type="scientific">Anguilla anguilla</name>
    <name type="common">European freshwater eel</name>
    <name type="synonym">Muraena anguilla</name>
    <dbReference type="NCBI Taxonomy" id="7936"/>
    <lineage>
        <taxon>Eukaryota</taxon>
        <taxon>Metazoa</taxon>
        <taxon>Chordata</taxon>
        <taxon>Craniata</taxon>
        <taxon>Vertebrata</taxon>
        <taxon>Euteleostomi</taxon>
        <taxon>Actinopterygii</taxon>
        <taxon>Neopterygii</taxon>
        <taxon>Teleostei</taxon>
        <taxon>Anguilliformes</taxon>
        <taxon>Anguillidae</taxon>
        <taxon>Anguilla</taxon>
    </lineage>
</organism>
<dbReference type="AlphaFoldDB" id="A0A0E9SF71"/>
<sequence>MNFKMILSSEHPEIVEQNAPFHEHGLIVCRYDFLNIKYMRLYEFKFCEII</sequence>